<protein>
    <submittedName>
        <fullName evidence="1">Uncharacterized protein</fullName>
    </submittedName>
</protein>
<dbReference type="PATRIC" id="fig|167539.5.peg.1245"/>
<evidence type="ECO:0000313" key="1">
    <source>
        <dbReference type="EMBL" id="AAQ00235.1"/>
    </source>
</evidence>
<sequence length="58" mass="6722">MPESNYSESELNQICEDAFVNVKEACMRLQEKTKCSNQVVIEMLRNVADFYLSQESDL</sequence>
<evidence type="ECO:0000313" key="2">
    <source>
        <dbReference type="Proteomes" id="UP000001420"/>
    </source>
</evidence>
<dbReference type="RefSeq" id="WP_011125342.1">
    <property type="nucleotide sequence ID" value="NC_005042.1"/>
</dbReference>
<name>Q7VBA7_PROMA</name>
<gene>
    <name evidence="1" type="ordered locus">Pro_1190</name>
</gene>
<proteinExistence type="predicted"/>
<dbReference type="AlphaFoldDB" id="Q7VBA7"/>
<dbReference type="EMBL" id="AE017126">
    <property type="protein sequence ID" value="AAQ00235.1"/>
    <property type="molecule type" value="Genomic_DNA"/>
</dbReference>
<organism evidence="1 2">
    <name type="scientific">Prochlorococcus marinus (strain SARG / CCMP1375 / SS120)</name>
    <dbReference type="NCBI Taxonomy" id="167539"/>
    <lineage>
        <taxon>Bacteria</taxon>
        <taxon>Bacillati</taxon>
        <taxon>Cyanobacteriota</taxon>
        <taxon>Cyanophyceae</taxon>
        <taxon>Synechococcales</taxon>
        <taxon>Prochlorococcaceae</taxon>
        <taxon>Prochlorococcus</taxon>
    </lineage>
</organism>
<dbReference type="EnsemblBacteria" id="AAQ00235">
    <property type="protein sequence ID" value="AAQ00235"/>
    <property type="gene ID" value="Pro_1190"/>
</dbReference>
<keyword evidence="2" id="KW-1185">Reference proteome</keyword>
<accession>Q7VBA7</accession>
<dbReference type="HOGENOM" id="CLU_2938039_0_0_3"/>
<dbReference type="Proteomes" id="UP000001420">
    <property type="component" value="Chromosome"/>
</dbReference>
<dbReference type="KEGG" id="pma:Pro_1190"/>
<reference evidence="1 2" key="1">
    <citation type="journal article" date="2003" name="Proc. Natl. Acad. Sci. U.S.A.">
        <title>Genome sequence of the cyanobacterium Prochlorococcus marinus SS120, a nearly minimal oxyphototrophic genome.</title>
        <authorList>
            <person name="Dufresne A."/>
            <person name="Salanoubat M."/>
            <person name="Partensky F."/>
            <person name="Artiguenave F."/>
            <person name="Axmann I.M."/>
            <person name="Barbe V."/>
            <person name="Duprat S."/>
            <person name="Galperin M.Y."/>
            <person name="Koonin E.V."/>
            <person name="Le Gall F."/>
            <person name="Makarova K.S."/>
            <person name="Ostrowski M."/>
            <person name="Oztas S."/>
            <person name="Robert C."/>
            <person name="Rogozin I.B."/>
            <person name="Scanlan D.J."/>
            <person name="Tandeau de Marsac N."/>
            <person name="Weissenbach J."/>
            <person name="Wincker P."/>
            <person name="Wolf Y.I."/>
            <person name="Hess W.R."/>
        </authorList>
    </citation>
    <scope>NUCLEOTIDE SEQUENCE [LARGE SCALE GENOMIC DNA]</scope>
    <source>
        <strain evidence="2">SARG / CCMP1375 / SS120</strain>
    </source>
</reference>
<dbReference type="OrthoDB" id="541938at2"/>